<feature type="non-terminal residue" evidence="3">
    <location>
        <position position="421"/>
    </location>
</feature>
<keyword evidence="4" id="KW-1185">Reference proteome</keyword>
<proteinExistence type="predicted"/>
<dbReference type="OrthoDB" id="2406705at2759"/>
<feature type="compositionally biased region" description="Acidic residues" evidence="1">
    <location>
        <begin position="67"/>
        <end position="97"/>
    </location>
</feature>
<organism evidence="3 4">
    <name type="scientific">Modicella reniformis</name>
    <dbReference type="NCBI Taxonomy" id="1440133"/>
    <lineage>
        <taxon>Eukaryota</taxon>
        <taxon>Fungi</taxon>
        <taxon>Fungi incertae sedis</taxon>
        <taxon>Mucoromycota</taxon>
        <taxon>Mortierellomycotina</taxon>
        <taxon>Mortierellomycetes</taxon>
        <taxon>Mortierellales</taxon>
        <taxon>Mortierellaceae</taxon>
        <taxon>Modicella</taxon>
    </lineage>
</organism>
<feature type="compositionally biased region" description="Low complexity" evidence="1">
    <location>
        <begin position="164"/>
        <end position="176"/>
    </location>
</feature>
<gene>
    <name evidence="3" type="ORF">BGZ65_005725</name>
</gene>
<evidence type="ECO:0000313" key="4">
    <source>
        <dbReference type="Proteomes" id="UP000749646"/>
    </source>
</evidence>
<evidence type="ECO:0000256" key="1">
    <source>
        <dbReference type="SAM" id="MobiDB-lite"/>
    </source>
</evidence>
<feature type="domain" description="F-box" evidence="2">
    <location>
        <begin position="200"/>
        <end position="242"/>
    </location>
</feature>
<protein>
    <recommendedName>
        <fullName evidence="2">F-box domain-containing protein</fullName>
    </recommendedName>
</protein>
<evidence type="ECO:0000259" key="2">
    <source>
        <dbReference type="Pfam" id="PF12937"/>
    </source>
</evidence>
<evidence type="ECO:0000313" key="3">
    <source>
        <dbReference type="EMBL" id="KAF9998843.1"/>
    </source>
</evidence>
<name>A0A9P6MGN4_9FUNG</name>
<feature type="region of interest" description="Disordered" evidence="1">
    <location>
        <begin position="133"/>
        <end position="199"/>
    </location>
</feature>
<dbReference type="InterPro" id="IPR001810">
    <property type="entry name" value="F-box_dom"/>
</dbReference>
<dbReference type="AlphaFoldDB" id="A0A9P6MGN4"/>
<dbReference type="InterPro" id="IPR036047">
    <property type="entry name" value="F-box-like_dom_sf"/>
</dbReference>
<reference evidence="3" key="1">
    <citation type="journal article" date="2020" name="Fungal Divers.">
        <title>Resolving the Mortierellaceae phylogeny through synthesis of multi-gene phylogenetics and phylogenomics.</title>
        <authorList>
            <person name="Vandepol N."/>
            <person name="Liber J."/>
            <person name="Desiro A."/>
            <person name="Na H."/>
            <person name="Kennedy M."/>
            <person name="Barry K."/>
            <person name="Grigoriev I.V."/>
            <person name="Miller A.N."/>
            <person name="O'Donnell K."/>
            <person name="Stajich J.E."/>
            <person name="Bonito G."/>
        </authorList>
    </citation>
    <scope>NUCLEOTIDE SEQUENCE</scope>
    <source>
        <strain evidence="3">MES-2147</strain>
    </source>
</reference>
<dbReference type="EMBL" id="JAAAHW010000809">
    <property type="protein sequence ID" value="KAF9998843.1"/>
    <property type="molecule type" value="Genomic_DNA"/>
</dbReference>
<sequence>MPLDTISTHSPNRSRSSSDSSFILIDDEDSDSLHSIASQEEDPAIFLGIRDSDPEEDSMHDNGSDSSGDDTNEDELVSDLEDNADDEDDEDDEDDADTYSLNASDHDFDRLSLGSISHDDSDQDDILSIASSADFGLDSDPTPAESTSPALPSIPLTPPPPIPSSSSSSFPSSETTSQRRRNRKTSHEDKDPNSSSLPSCLPPTVAEHIFSFFDHYTLHSTLTVSKGWFSFAARQLYRNPFNSDHDQLMVNDTLTTRILLTPAQERLLVRLLLRSIQCPSEPGEEVVLVCEEVDDVVGSCRVVDKDGIEIRTTTNYMRFLEVFDWAPWNRYMNFWETCQVKQFVMSEGLQAVVDVACEGETEDDQDCSLIVQEMLRVAMQSKRVASPFRFSYNTLLDWFIENPRAHTVVMHLDMKFSSQTA</sequence>
<feature type="region of interest" description="Disordered" evidence="1">
    <location>
        <begin position="1"/>
        <end position="121"/>
    </location>
</feature>
<dbReference type="Proteomes" id="UP000749646">
    <property type="component" value="Unassembled WGS sequence"/>
</dbReference>
<feature type="compositionally biased region" description="Low complexity" evidence="1">
    <location>
        <begin position="1"/>
        <end position="24"/>
    </location>
</feature>
<comment type="caution">
    <text evidence="3">The sequence shown here is derived from an EMBL/GenBank/DDBJ whole genome shotgun (WGS) entry which is preliminary data.</text>
</comment>
<dbReference type="Pfam" id="PF12937">
    <property type="entry name" value="F-box-like"/>
    <property type="match status" value="1"/>
</dbReference>
<accession>A0A9P6MGN4</accession>
<dbReference type="SUPFAM" id="SSF81383">
    <property type="entry name" value="F-box domain"/>
    <property type="match status" value="1"/>
</dbReference>